<dbReference type="EMBL" id="CAVMBE010000120">
    <property type="protein sequence ID" value="CAK4034480.1"/>
    <property type="molecule type" value="Genomic_DNA"/>
</dbReference>
<feature type="compositionally biased region" description="Polar residues" evidence="1">
    <location>
        <begin position="474"/>
        <end position="485"/>
    </location>
</feature>
<accession>A0AAI9EFQ5</accession>
<feature type="region of interest" description="Disordered" evidence="1">
    <location>
        <begin position="592"/>
        <end position="611"/>
    </location>
</feature>
<dbReference type="AlphaFoldDB" id="A0AAI9EFQ5"/>
<evidence type="ECO:0000313" key="2">
    <source>
        <dbReference type="EMBL" id="CAK4034480.1"/>
    </source>
</evidence>
<feature type="compositionally biased region" description="Low complexity" evidence="1">
    <location>
        <begin position="306"/>
        <end position="318"/>
    </location>
</feature>
<feature type="compositionally biased region" description="Basic and acidic residues" evidence="1">
    <location>
        <begin position="519"/>
        <end position="564"/>
    </location>
</feature>
<keyword evidence="3" id="KW-1185">Reference proteome</keyword>
<reference evidence="2" key="1">
    <citation type="submission" date="2023-11" db="EMBL/GenBank/DDBJ databases">
        <authorList>
            <person name="Alioto T."/>
            <person name="Alioto T."/>
            <person name="Gomez Garrido J."/>
        </authorList>
    </citation>
    <scope>NUCLEOTIDE SEQUENCE</scope>
</reference>
<feature type="region of interest" description="Disordered" evidence="1">
    <location>
        <begin position="393"/>
        <end position="564"/>
    </location>
</feature>
<feature type="region of interest" description="Disordered" evidence="1">
    <location>
        <begin position="279"/>
        <end position="375"/>
    </location>
</feature>
<name>A0AAI9EFQ5_9PEZI</name>
<protein>
    <submittedName>
        <fullName evidence="2">Uncharacterized protein</fullName>
    </submittedName>
</protein>
<evidence type="ECO:0000313" key="3">
    <source>
        <dbReference type="Proteomes" id="UP001296104"/>
    </source>
</evidence>
<feature type="compositionally biased region" description="Acidic residues" evidence="1">
    <location>
        <begin position="598"/>
        <end position="611"/>
    </location>
</feature>
<dbReference type="Proteomes" id="UP001296104">
    <property type="component" value="Unassembled WGS sequence"/>
</dbReference>
<sequence length="611" mass="68175">MKARKPNTDQSAEFTAFANGEECTEFVLSAERDRLNMNIVECFIAVKPGDRITIKGKFSGSAVHGRFDLAVDGAFVEASVMEAKRDVISQEYELKFVKERKVAFNKVINLPIPPGWRSREFPKELYDGHLHTKQLDSEDVEKLGNHETAIRGGKKPGLGSIVVVVNINQSHTEIYDHESYFDMTVGSWRNRDSKLVRKSGIQPDLEMEFRQLDENTISAKRSKKHRDHFDQAKPGNVAWAKYVFYYRLREHIEAAGCSERPDMVQDLEDAEPNTFVAAAETTAGGRLKDPKAGDGDSEGSATNGFSNASESSPSPSSATKAKKRLGGSLHEYLKSETDNSSSELARERVSTDNMNSNGGLRFTAPPTMHSSPLSKMKHLGGTLDLPKDYIPSSWGFPRDRTPSVSVGTAAPMDLEPEPEPEPEPKTENEVLRFESDGNWKFTAEEERSPPRFEADDDYKPTADSRVPKVEAKGDNTTAFTPQISASALPMSPISPSSSRKRDASLSGVETPSKRSKSSIKREMDLRKAEAARKLEESKKKIVEEQAARQRAKAEREERKRAKLEQMEKDILEVEAMEEAALQAEQELLELQRAREAEEAVDSDEDEESEVE</sequence>
<organism evidence="2 3">
    <name type="scientific">Lecanosticta acicola</name>
    <dbReference type="NCBI Taxonomy" id="111012"/>
    <lineage>
        <taxon>Eukaryota</taxon>
        <taxon>Fungi</taxon>
        <taxon>Dikarya</taxon>
        <taxon>Ascomycota</taxon>
        <taxon>Pezizomycotina</taxon>
        <taxon>Dothideomycetes</taxon>
        <taxon>Dothideomycetidae</taxon>
        <taxon>Mycosphaerellales</taxon>
        <taxon>Mycosphaerellaceae</taxon>
        <taxon>Lecanosticta</taxon>
    </lineage>
</organism>
<gene>
    <name evidence="2" type="ORF">LECACI_7A009638</name>
</gene>
<proteinExistence type="predicted"/>
<evidence type="ECO:0000256" key="1">
    <source>
        <dbReference type="SAM" id="MobiDB-lite"/>
    </source>
</evidence>
<comment type="caution">
    <text evidence="2">The sequence shown here is derived from an EMBL/GenBank/DDBJ whole genome shotgun (WGS) entry which is preliminary data.</text>
</comment>
<feature type="compositionally biased region" description="Basic and acidic residues" evidence="1">
    <location>
        <begin position="422"/>
        <end position="473"/>
    </location>
</feature>